<accession>A0A1I8FLD6</accession>
<feature type="compositionally biased region" description="Basic residues" evidence="1">
    <location>
        <begin position="62"/>
        <end position="71"/>
    </location>
</feature>
<sequence>AIFLHDQLGPERLRAGPTTRKCGSTSTIEFDVTLTTHSCGGISSRGRPSGQRNGRGGGQTRHAPHKPHRLHGLPLPISSAQRSQSGLVGRTGPSQVFLDIREFESQLLGRSANGQHCRKTASLWPASGMPAQGRTEGTWLAPRRIRTKNIDDFNKQSDEFGDLICQCHCRHGKLRTVRQMVFLTEDENLEAVFTAMGVSWIGKKLGSKLNVSVSIEDASSGGSEEVQLSREVTVPRLLAEDGKLVIHMGEAASAEELKRSGRQQVRELLDSGELLLLDLCSKPKLRIEAEHPGTGHELVGRVLRDDQPVVGAVRRLHSRVHAVADQPEKVGIEPQRQGGHLARVHVSDSRRSGRRQSGGSRDVCGRSMSCRALSSSTEASGSVCRQITVSTVVEDEHRPAGLNASRTSYAVSRWESVAGICHCPSRQNFGHGFSARERGVLLFAHLA</sequence>
<dbReference type="Proteomes" id="UP000095280">
    <property type="component" value="Unplaced"/>
</dbReference>
<dbReference type="WBParaSite" id="maker-unitig_39737-snap-gene-0.2-mRNA-1">
    <property type="protein sequence ID" value="maker-unitig_39737-snap-gene-0.2-mRNA-1"/>
    <property type="gene ID" value="maker-unitig_39737-snap-gene-0.2"/>
</dbReference>
<evidence type="ECO:0000313" key="2">
    <source>
        <dbReference type="Proteomes" id="UP000095280"/>
    </source>
</evidence>
<protein>
    <submittedName>
        <fullName evidence="3">SHSP domain-containing protein</fullName>
    </submittedName>
</protein>
<feature type="region of interest" description="Disordered" evidence="1">
    <location>
        <begin position="335"/>
        <end position="363"/>
    </location>
</feature>
<proteinExistence type="predicted"/>
<feature type="region of interest" description="Disordered" evidence="1">
    <location>
        <begin position="37"/>
        <end position="76"/>
    </location>
</feature>
<evidence type="ECO:0000256" key="1">
    <source>
        <dbReference type="SAM" id="MobiDB-lite"/>
    </source>
</evidence>
<evidence type="ECO:0000313" key="3">
    <source>
        <dbReference type="WBParaSite" id="maker-unitig_39737-snap-gene-0.2-mRNA-1"/>
    </source>
</evidence>
<reference evidence="3" key="1">
    <citation type="submission" date="2016-11" db="UniProtKB">
        <authorList>
            <consortium name="WormBaseParasite"/>
        </authorList>
    </citation>
    <scope>IDENTIFICATION</scope>
</reference>
<name>A0A1I8FLD6_9PLAT</name>
<keyword evidence="2" id="KW-1185">Reference proteome</keyword>
<dbReference type="AlphaFoldDB" id="A0A1I8FLD6"/>
<feature type="region of interest" description="Disordered" evidence="1">
    <location>
        <begin position="1"/>
        <end position="20"/>
    </location>
</feature>
<organism evidence="2 3">
    <name type="scientific">Macrostomum lignano</name>
    <dbReference type="NCBI Taxonomy" id="282301"/>
    <lineage>
        <taxon>Eukaryota</taxon>
        <taxon>Metazoa</taxon>
        <taxon>Spiralia</taxon>
        <taxon>Lophotrochozoa</taxon>
        <taxon>Platyhelminthes</taxon>
        <taxon>Rhabditophora</taxon>
        <taxon>Macrostomorpha</taxon>
        <taxon>Macrostomida</taxon>
        <taxon>Macrostomidae</taxon>
        <taxon>Macrostomum</taxon>
    </lineage>
</organism>